<keyword evidence="2" id="KW-1185">Reference proteome</keyword>
<evidence type="ECO:0000313" key="1">
    <source>
        <dbReference type="EMBL" id="KAH8011878.1"/>
    </source>
</evidence>
<reference evidence="1" key="1">
    <citation type="submission" date="2021-08" db="EMBL/GenBank/DDBJ databases">
        <title>The first chromosome-level gecko genome reveals the dynamic sex chromosomes of Neotropical dwarf geckos (Sphaerodactylidae: Sphaerodactylus).</title>
        <authorList>
            <person name="Pinto B.J."/>
            <person name="Keating S.E."/>
            <person name="Gamble T."/>
        </authorList>
    </citation>
    <scope>NUCLEOTIDE SEQUENCE</scope>
    <source>
        <strain evidence="1">TG3544</strain>
    </source>
</reference>
<dbReference type="Proteomes" id="UP000827872">
    <property type="component" value="Linkage Group LG13"/>
</dbReference>
<comment type="caution">
    <text evidence="1">The sequence shown here is derived from an EMBL/GenBank/DDBJ whole genome shotgun (WGS) entry which is preliminary data.</text>
</comment>
<organism evidence="1 2">
    <name type="scientific">Sphaerodactylus townsendi</name>
    <dbReference type="NCBI Taxonomy" id="933632"/>
    <lineage>
        <taxon>Eukaryota</taxon>
        <taxon>Metazoa</taxon>
        <taxon>Chordata</taxon>
        <taxon>Craniata</taxon>
        <taxon>Vertebrata</taxon>
        <taxon>Euteleostomi</taxon>
        <taxon>Lepidosauria</taxon>
        <taxon>Squamata</taxon>
        <taxon>Bifurcata</taxon>
        <taxon>Gekkota</taxon>
        <taxon>Sphaerodactylidae</taxon>
        <taxon>Sphaerodactylus</taxon>
    </lineage>
</organism>
<protein>
    <submittedName>
        <fullName evidence="1">Uncharacterized protein</fullName>
    </submittedName>
</protein>
<proteinExistence type="predicted"/>
<gene>
    <name evidence="1" type="ORF">K3G42_011926</name>
</gene>
<accession>A0ACB8FX70</accession>
<name>A0ACB8FX70_9SAUR</name>
<evidence type="ECO:0000313" key="2">
    <source>
        <dbReference type="Proteomes" id="UP000827872"/>
    </source>
</evidence>
<dbReference type="EMBL" id="CM037626">
    <property type="protein sequence ID" value="KAH8011878.1"/>
    <property type="molecule type" value="Genomic_DNA"/>
</dbReference>
<sequence>METDRQGDGMGINSRRSFGMPYACQRSGSGPMFTSLGGRLPNIQPGMADPFVLDKLLHTFQTMRCSVDNISQELRVVNTHLANLSHHFALAHPSHSLQPRDDDPHYHP</sequence>